<accession>F5XW17</accession>
<sequence>MSKQAQDAAVIIAGAQVSSSIRSLEARDDPPAGNGWGSLIGALMLRALQAACLALGIATASLAAPVEAAAPGATLLISSTKHPLPPDISAKATLLVHTMPSIRGEATRATTLLFVPPGTPPPGGWPIVAWAHGTTTPGQKTCAPSLSPELDGGLTRDGFKSDYTFQIGSLVQAGHAVVAPDFEGLGASASVPYPYYSEASLARSLIAGVRAARQAEPTLSGRYAVVGHSDGGHAVLGVEAHAHEAPELALVGTVASVPYTSIAATAASFSTTARTATEKTTLENARMMEQFQGALMTVGLMVQSPDFDPGAIMGGDLKRVLPAFRSRCSVKAIALLDSAIKAKGAAFAGLKPGWAAHPRMSAFLAVNDPAANPGFTLSRPTLIVQGTADPFVLEPLTAKFVAKLQSTGATVTYKRYPGADHFSIIREAEADVLAFLRERFRLHDRASGAGRTP</sequence>
<gene>
    <name evidence="2" type="ordered locus">Rta_30110</name>
</gene>
<dbReference type="GO" id="GO:0004806">
    <property type="term" value="F:triacylglycerol lipase activity"/>
    <property type="evidence" value="ECO:0007669"/>
    <property type="project" value="InterPro"/>
</dbReference>
<keyword evidence="3" id="KW-1185">Reference proteome</keyword>
<dbReference type="RefSeq" id="WP_013902351.1">
    <property type="nucleotide sequence ID" value="NC_015677.1"/>
</dbReference>
<dbReference type="EMBL" id="CP000245">
    <property type="protein sequence ID" value="AEG94120.1"/>
    <property type="molecule type" value="Genomic_DNA"/>
</dbReference>
<dbReference type="OrthoDB" id="9955at2"/>
<dbReference type="Pfam" id="PF12697">
    <property type="entry name" value="Abhydrolase_6"/>
    <property type="match status" value="1"/>
</dbReference>
<dbReference type="HOGENOM" id="CLU_029538_3_0_4"/>
<name>F5XW17_RAMTT</name>
<dbReference type="KEGG" id="rta:Rta_30110"/>
<organism evidence="2 3">
    <name type="scientific">Ramlibacter tataouinensis (strain ATCC BAA-407 / DSM 14655 / LMG 21543 / TTB310)</name>
    <dbReference type="NCBI Taxonomy" id="365046"/>
    <lineage>
        <taxon>Bacteria</taxon>
        <taxon>Pseudomonadati</taxon>
        <taxon>Pseudomonadota</taxon>
        <taxon>Betaproteobacteria</taxon>
        <taxon>Burkholderiales</taxon>
        <taxon>Comamonadaceae</taxon>
        <taxon>Ramlibacter</taxon>
    </lineage>
</organism>
<evidence type="ECO:0000313" key="2">
    <source>
        <dbReference type="EMBL" id="AEG94120.1"/>
    </source>
</evidence>
<dbReference type="InterPro" id="IPR029058">
    <property type="entry name" value="AB_hydrolase_fold"/>
</dbReference>
<evidence type="ECO:0000259" key="1">
    <source>
        <dbReference type="Pfam" id="PF12697"/>
    </source>
</evidence>
<dbReference type="GO" id="GO:0016042">
    <property type="term" value="P:lipid catabolic process"/>
    <property type="evidence" value="ECO:0007669"/>
    <property type="project" value="InterPro"/>
</dbReference>
<dbReference type="eggNOG" id="COG1073">
    <property type="taxonomic scope" value="Bacteria"/>
</dbReference>
<protein>
    <submittedName>
        <fullName evidence="2">Lipase-like protein</fullName>
    </submittedName>
</protein>
<dbReference type="InterPro" id="IPR000073">
    <property type="entry name" value="AB_hydrolase_1"/>
</dbReference>
<proteinExistence type="predicted"/>
<dbReference type="eggNOG" id="COG1506">
    <property type="taxonomic scope" value="Bacteria"/>
</dbReference>
<reference evidence="3" key="1">
    <citation type="submission" date="2006-01" db="EMBL/GenBank/DDBJ databases">
        <title>Genome of the cyst-dividing bacterium Ramlibacter tataouinensis.</title>
        <authorList>
            <person name="Barakat M."/>
            <person name="Ortet P."/>
            <person name="De Luca G."/>
            <person name="Jourlin-Castelli C."/>
            <person name="Ansaldi M."/>
            <person name="Py B."/>
            <person name="Fichant G."/>
            <person name="Coutinho P."/>
            <person name="Voulhoux R."/>
            <person name="Bastien O."/>
            <person name="Roy S."/>
            <person name="Marechal E."/>
            <person name="Henrissat B."/>
            <person name="Quentin Y."/>
            <person name="Noirot P."/>
            <person name="Filloux A."/>
            <person name="Mejean V."/>
            <person name="DuBow M."/>
            <person name="Barras F."/>
            <person name="Heulin T."/>
        </authorList>
    </citation>
    <scope>NUCLEOTIDE SEQUENCE [LARGE SCALE GENOMIC DNA]</scope>
    <source>
        <strain evidence="3">ATCC BAA-407 / DSM 14655 / LMG 21543 / TTB310</strain>
    </source>
</reference>
<dbReference type="STRING" id="365046.Rta_30110"/>
<reference evidence="2 3" key="2">
    <citation type="journal article" date="2011" name="PLoS ONE">
        <title>The Cyst-Dividing Bacterium Ramlibacter tataouinensis TTB310 Genome Reveals a Well-Stocked Toolbox for Adaptation to a Desert Environment.</title>
        <authorList>
            <person name="De Luca G."/>
            <person name="Barakat M."/>
            <person name="Ortet P."/>
            <person name="Fochesato S."/>
            <person name="Jourlin-Castelli C."/>
            <person name="Ansaldi M."/>
            <person name="Py B."/>
            <person name="Fichant G."/>
            <person name="Coutinho P.M."/>
            <person name="Voulhoux R."/>
            <person name="Bastien O."/>
            <person name="Marechal E."/>
            <person name="Henrissat B."/>
            <person name="Quentin Y."/>
            <person name="Noirot P."/>
            <person name="Filloux A."/>
            <person name="Mejean V."/>
            <person name="Dubow M.S."/>
            <person name="Barras F."/>
            <person name="Barbe V."/>
            <person name="Weissenbach J."/>
            <person name="Mihalcescu I."/>
            <person name="Vermeglio A."/>
            <person name="Achouak W."/>
            <person name="Heulin T."/>
        </authorList>
    </citation>
    <scope>NUCLEOTIDE SEQUENCE [LARGE SCALE GENOMIC DNA]</scope>
    <source>
        <strain evidence="3">ATCC BAA-407 / DSM 14655 / LMG 21543 / TTB310</strain>
    </source>
</reference>
<dbReference type="PANTHER" id="PTHR34853:SF1">
    <property type="entry name" value="LIPASE 5"/>
    <property type="match status" value="1"/>
</dbReference>
<dbReference type="AlphaFoldDB" id="F5XW17"/>
<dbReference type="Gene3D" id="3.40.50.1820">
    <property type="entry name" value="alpha/beta hydrolase"/>
    <property type="match status" value="2"/>
</dbReference>
<dbReference type="Proteomes" id="UP000008385">
    <property type="component" value="Chromosome"/>
</dbReference>
<dbReference type="InterPro" id="IPR005152">
    <property type="entry name" value="Lipase_secreted"/>
</dbReference>
<evidence type="ECO:0000313" key="3">
    <source>
        <dbReference type="Proteomes" id="UP000008385"/>
    </source>
</evidence>
<dbReference type="PANTHER" id="PTHR34853">
    <property type="match status" value="1"/>
</dbReference>
<feature type="domain" description="AB hydrolase-1" evidence="1">
    <location>
        <begin position="153"/>
        <end position="428"/>
    </location>
</feature>
<dbReference type="SUPFAM" id="SSF53474">
    <property type="entry name" value="alpha/beta-Hydrolases"/>
    <property type="match status" value="1"/>
</dbReference>